<protein>
    <submittedName>
        <fullName evidence="3">Glycine dehydrogenase subunit 1</fullName>
    </submittedName>
</protein>
<dbReference type="InterPro" id="IPR015422">
    <property type="entry name" value="PyrdxlP-dep_Trfase_small"/>
</dbReference>
<dbReference type="RefSeq" id="WP_073050898.1">
    <property type="nucleotide sequence ID" value="NZ_FQZL01000044.1"/>
</dbReference>
<organism evidence="3 4">
    <name type="scientific">Dethiosulfatibacter aminovorans DSM 17477</name>
    <dbReference type="NCBI Taxonomy" id="1121476"/>
    <lineage>
        <taxon>Bacteria</taxon>
        <taxon>Bacillati</taxon>
        <taxon>Bacillota</taxon>
        <taxon>Tissierellia</taxon>
        <taxon>Dethiosulfatibacter</taxon>
    </lineage>
</organism>
<dbReference type="STRING" id="1121476.SAMN02745751_03515"/>
<dbReference type="Proteomes" id="UP000184052">
    <property type="component" value="Unassembled WGS sequence"/>
</dbReference>
<dbReference type="SUPFAM" id="SSF53383">
    <property type="entry name" value="PLP-dependent transferases"/>
    <property type="match status" value="1"/>
</dbReference>
<dbReference type="InterPro" id="IPR049315">
    <property type="entry name" value="GDC-P_N"/>
</dbReference>
<dbReference type="Gene3D" id="3.90.1150.10">
    <property type="entry name" value="Aspartate Aminotransferase, domain 1"/>
    <property type="match status" value="1"/>
</dbReference>
<dbReference type="PANTHER" id="PTHR42806">
    <property type="entry name" value="GLYCINE CLEAVAGE SYSTEM P-PROTEIN"/>
    <property type="match status" value="1"/>
</dbReference>
<dbReference type="Pfam" id="PF02347">
    <property type="entry name" value="GDC-P"/>
    <property type="match status" value="1"/>
</dbReference>
<dbReference type="AlphaFoldDB" id="A0A1M6ML49"/>
<reference evidence="3 4" key="1">
    <citation type="submission" date="2016-11" db="EMBL/GenBank/DDBJ databases">
        <authorList>
            <person name="Jaros S."/>
            <person name="Januszkiewicz K."/>
            <person name="Wedrychowicz H."/>
        </authorList>
    </citation>
    <scope>NUCLEOTIDE SEQUENCE [LARGE SCALE GENOMIC DNA]</scope>
    <source>
        <strain evidence="3 4">DSM 17477</strain>
    </source>
</reference>
<accession>A0A1M6ML49</accession>
<sequence>MTESIVYPYIPNSVDSIKNEMMNEIGIESVEELFEAIPKHLRIEGRLNIPGPILSEIDLKRHVESKLKKNVSCDEYTSFLGAGCYNHYVPAICDEINGRSEFLTAYCGETYADHGKCQAIFEYTSLIGELLDMDVVGLATYDGGQAANTAIRMTNRITGRKEILVSENISKSLIMQIKEFCDFMTVKFVKCDSCTGNIDLNDLEDKISGETSCVFIENPTYLGSIEDKGMDIGRIAHENGAVFVVSVDPSSLGILEAPASYGADVVCGELQPLGMHMGYGSGLGGIIACRNEEQYIMNLPNHYYSLYENEKGEFGFARSLNSRTSYHSRENAVEYLGTNVGLWAITAAVYLSLMGPEGMYDLGKNIVYKSNYAREKLNGIDGITVLFDEGRPFKEFVVNFDKSGMKVEEINDWLLKEKIFGGKDLSQEFPQLGQSALYCVTEKTTREDIDNLAHALNKIIN</sequence>
<dbReference type="InterPro" id="IPR015424">
    <property type="entry name" value="PyrdxlP-dep_Trfase"/>
</dbReference>
<gene>
    <name evidence="3" type="ORF">SAMN02745751_03515</name>
</gene>
<evidence type="ECO:0000259" key="2">
    <source>
        <dbReference type="Pfam" id="PF02347"/>
    </source>
</evidence>
<evidence type="ECO:0000256" key="1">
    <source>
        <dbReference type="ARBA" id="ARBA00023002"/>
    </source>
</evidence>
<dbReference type="OrthoDB" id="9771867at2"/>
<evidence type="ECO:0000313" key="4">
    <source>
        <dbReference type="Proteomes" id="UP000184052"/>
    </source>
</evidence>
<dbReference type="GO" id="GO:0004375">
    <property type="term" value="F:glycine dehydrogenase (decarboxylating) activity"/>
    <property type="evidence" value="ECO:0007669"/>
    <property type="project" value="InterPro"/>
</dbReference>
<dbReference type="GO" id="GO:0009116">
    <property type="term" value="P:nucleoside metabolic process"/>
    <property type="evidence" value="ECO:0007669"/>
    <property type="project" value="InterPro"/>
</dbReference>
<feature type="domain" description="Glycine cleavage system P-protein N-terminal" evidence="2">
    <location>
        <begin position="16"/>
        <end position="455"/>
    </location>
</feature>
<dbReference type="NCBIfam" id="NF001696">
    <property type="entry name" value="PRK00451.1"/>
    <property type="match status" value="1"/>
</dbReference>
<dbReference type="EMBL" id="FQZL01000044">
    <property type="protein sequence ID" value="SHJ84201.1"/>
    <property type="molecule type" value="Genomic_DNA"/>
</dbReference>
<keyword evidence="4" id="KW-1185">Reference proteome</keyword>
<dbReference type="InterPro" id="IPR023010">
    <property type="entry name" value="GcvPA"/>
</dbReference>
<keyword evidence="1" id="KW-0560">Oxidoreductase</keyword>
<dbReference type="InterPro" id="IPR015421">
    <property type="entry name" value="PyrdxlP-dep_Trfase_major"/>
</dbReference>
<dbReference type="Gene3D" id="3.40.640.10">
    <property type="entry name" value="Type I PLP-dependent aspartate aminotransferase-like (Major domain)"/>
    <property type="match status" value="1"/>
</dbReference>
<evidence type="ECO:0000313" key="3">
    <source>
        <dbReference type="EMBL" id="SHJ84201.1"/>
    </source>
</evidence>
<name>A0A1M6ML49_9FIRM</name>
<dbReference type="PANTHER" id="PTHR42806:SF1">
    <property type="entry name" value="GLYCINE DEHYDROGENASE (DECARBOXYLATING)"/>
    <property type="match status" value="1"/>
</dbReference>
<proteinExistence type="predicted"/>